<accession>A0A1H3BD72</accession>
<evidence type="ECO:0000313" key="3">
    <source>
        <dbReference type="Proteomes" id="UP000182573"/>
    </source>
</evidence>
<dbReference type="AlphaFoldDB" id="A0A1H3BD72"/>
<name>A0A1H3BD72_HALVA</name>
<proteinExistence type="predicted"/>
<feature type="compositionally biased region" description="Basic and acidic residues" evidence="1">
    <location>
        <begin position="222"/>
        <end position="231"/>
    </location>
</feature>
<feature type="region of interest" description="Disordered" evidence="1">
    <location>
        <begin position="222"/>
        <end position="241"/>
    </location>
</feature>
<reference evidence="2 3" key="1">
    <citation type="submission" date="2016-10" db="EMBL/GenBank/DDBJ databases">
        <authorList>
            <person name="de Groot N.N."/>
        </authorList>
    </citation>
    <scope>NUCLEOTIDE SEQUENCE [LARGE SCALE GENOMIC DNA]</scope>
    <source>
        <strain evidence="2 3">DSM 3756</strain>
    </source>
</reference>
<evidence type="ECO:0000313" key="2">
    <source>
        <dbReference type="EMBL" id="SDX39658.1"/>
    </source>
</evidence>
<dbReference type="RefSeq" id="WP_241431630.1">
    <property type="nucleotide sequence ID" value="NZ_FNOF01000045.1"/>
</dbReference>
<evidence type="ECO:0000256" key="1">
    <source>
        <dbReference type="SAM" id="MobiDB-lite"/>
    </source>
</evidence>
<organism evidence="2 3">
    <name type="scientific">Haloarcula vallismortis</name>
    <name type="common">Halobacterium vallismortis</name>
    <dbReference type="NCBI Taxonomy" id="28442"/>
    <lineage>
        <taxon>Archaea</taxon>
        <taxon>Methanobacteriati</taxon>
        <taxon>Methanobacteriota</taxon>
        <taxon>Stenosarchaea group</taxon>
        <taxon>Halobacteria</taxon>
        <taxon>Halobacteriales</taxon>
        <taxon>Haloarculaceae</taxon>
        <taxon>Haloarcula</taxon>
    </lineage>
</organism>
<gene>
    <name evidence="2" type="ORF">SAMN05443574_1453</name>
</gene>
<sequence>MPDQVQQWVEERLKADSSLSYLQAWVSTENDWKHYFSLLTSSSIPEEEIRDQQDRYYVVCETRPLNNVNDYLPSEETSLSRPAQITETALGDVEYQSSRRGDIRIERTYSGDKNRWGTDRSALRVEGWVEESSVPTCSTEVQSELHKEINELSGIDLDKHPDYRGNVLLILEDQRIKLTADDTPQLEIDSALLSTESLFITTEWREYGDSIWSISTHFDELQQRSQDEREPPNSSSEIPLEVSTSNHEFTVDLADIGSLDPLTPGASEVRISLVKDGITIDWTELPLMRIITTNIQIGGSELERESESGPPALHYDAPTDQPGMSMIVGRHIWDERRIEFGSQQTSRGWCTDADELTVAQALTSIQTEFGPVVKVVDPYLDDDHIIDFIEEIEEDTEVWGITTEPIDTQQLTTKLQSWEAAGRQIEFLRLLDDDGSPSGTPLHDRFILTNGDRLRGWVLGTSFNSLETNVSVISELPQRVVNELDRAFNAWWYEPVDDQRGTNCRKSYEGTSNTNQ</sequence>
<feature type="compositionally biased region" description="Polar residues" evidence="1">
    <location>
        <begin position="232"/>
        <end position="241"/>
    </location>
</feature>
<protein>
    <submittedName>
        <fullName evidence="2">Uncharacterized protein</fullName>
    </submittedName>
</protein>
<dbReference type="EMBL" id="FNOF01000045">
    <property type="protein sequence ID" value="SDX39658.1"/>
    <property type="molecule type" value="Genomic_DNA"/>
</dbReference>
<dbReference type="Proteomes" id="UP000182573">
    <property type="component" value="Unassembled WGS sequence"/>
</dbReference>